<gene>
    <name evidence="2" type="ORF">J2S42_005042</name>
</gene>
<dbReference type="InterPro" id="IPR011249">
    <property type="entry name" value="Metalloenz_LuxS/M16"/>
</dbReference>
<keyword evidence="1" id="KW-1133">Transmembrane helix</keyword>
<proteinExistence type="predicted"/>
<feature type="transmembrane region" description="Helical" evidence="1">
    <location>
        <begin position="490"/>
        <end position="514"/>
    </location>
</feature>
<comment type="caution">
    <text evidence="2">The sequence shown here is derived from an EMBL/GenBank/DDBJ whole genome shotgun (WGS) entry which is preliminary data.</text>
</comment>
<keyword evidence="1" id="KW-0812">Transmembrane</keyword>
<dbReference type="Gene3D" id="3.30.830.10">
    <property type="entry name" value="Metalloenzyme, LuxS/M16 peptidase-like"/>
    <property type="match status" value="1"/>
</dbReference>
<dbReference type="GO" id="GO:0046872">
    <property type="term" value="F:metal ion binding"/>
    <property type="evidence" value="ECO:0007669"/>
    <property type="project" value="InterPro"/>
</dbReference>
<feature type="transmembrane region" description="Helical" evidence="1">
    <location>
        <begin position="520"/>
        <end position="538"/>
    </location>
</feature>
<dbReference type="AlphaFoldDB" id="A0AAE4B1Y4"/>
<name>A0AAE4B1Y4_9ACTN</name>
<sequence length="582" mass="60974">MTVTEPEIDGVPVLHAAAAGPVRAGLVFRAGQADETPAVAGVTHLIEHLVLRRAGGTCGGVSPVVTTFAAEGTAAEVIAHLERVCAALAADPAPHLDAARTELAAEAAQRTPTIFESLAVVRHGARHHGLAGLPEWGLPALTAADVRRWIATYFTRENAVLWTTGEVAGLRLPLPSGVRRPVPDAAAVPDRFGAFRPPPYDVIVRDELQPAGIVTEVYAGVLERVVFAAGTGAAGSGAAGARVGAYRVKAHHRPRGDGLASVTVLAEIFSGDPGPVAGDFLDALAALRAQPVPNEHVAAARQELDRALIAPDAAATRLPRRAFGLLTGVPEPSVEEARDRLRAVTAGQVGELVAASRGPELLLTSWNGLIGPAPAGPEPVAGRRFRSLESRRAALTMDRTGITRSWPDTRPVTVSFASTAVLLKWPDGGRRLIGADARHVDVEPTLHETTADVIPAVDAAVPADRHVPLPPRAPDAIPVPRPRGKHPIRYGGAGALFLGLVAWVLAWAALMLAITPGASSAPVTLFGVFLIAWIWGGFRLRQVRNTTVAHRRLTRARKAARREAVARGAVARPVPAASPSRS</sequence>
<reference evidence="2 3" key="1">
    <citation type="submission" date="2023-07" db="EMBL/GenBank/DDBJ databases">
        <title>Sequencing the genomes of 1000 actinobacteria strains.</title>
        <authorList>
            <person name="Klenk H.-P."/>
        </authorList>
    </citation>
    <scope>NUCLEOTIDE SEQUENCE [LARGE SCALE GENOMIC DNA]</scope>
    <source>
        <strain evidence="2 3">DSM 44709</strain>
    </source>
</reference>
<keyword evidence="1" id="KW-0472">Membrane</keyword>
<accession>A0AAE4B1Y4</accession>
<dbReference type="RefSeq" id="WP_307242902.1">
    <property type="nucleotide sequence ID" value="NZ_JAUSUZ010000001.1"/>
</dbReference>
<organism evidence="2 3">
    <name type="scientific">Catenuloplanes indicus</name>
    <dbReference type="NCBI Taxonomy" id="137267"/>
    <lineage>
        <taxon>Bacteria</taxon>
        <taxon>Bacillati</taxon>
        <taxon>Actinomycetota</taxon>
        <taxon>Actinomycetes</taxon>
        <taxon>Micromonosporales</taxon>
        <taxon>Micromonosporaceae</taxon>
        <taxon>Catenuloplanes</taxon>
    </lineage>
</organism>
<evidence type="ECO:0008006" key="4">
    <source>
        <dbReference type="Google" id="ProtNLM"/>
    </source>
</evidence>
<protein>
    <recommendedName>
        <fullName evidence="4">Insulinase family protein</fullName>
    </recommendedName>
</protein>
<dbReference type="EMBL" id="JAUSUZ010000001">
    <property type="protein sequence ID" value="MDQ0368373.1"/>
    <property type="molecule type" value="Genomic_DNA"/>
</dbReference>
<evidence type="ECO:0000313" key="3">
    <source>
        <dbReference type="Proteomes" id="UP001240236"/>
    </source>
</evidence>
<keyword evidence="3" id="KW-1185">Reference proteome</keyword>
<dbReference type="SUPFAM" id="SSF63411">
    <property type="entry name" value="LuxS/MPP-like metallohydrolase"/>
    <property type="match status" value="1"/>
</dbReference>
<evidence type="ECO:0000256" key="1">
    <source>
        <dbReference type="SAM" id="Phobius"/>
    </source>
</evidence>
<dbReference type="Proteomes" id="UP001240236">
    <property type="component" value="Unassembled WGS sequence"/>
</dbReference>
<evidence type="ECO:0000313" key="2">
    <source>
        <dbReference type="EMBL" id="MDQ0368373.1"/>
    </source>
</evidence>